<gene>
    <name evidence="12" type="ORF">GCM10007269_11060</name>
</gene>
<evidence type="ECO:0000256" key="9">
    <source>
        <dbReference type="ARBA" id="ARBA00022842"/>
    </source>
</evidence>
<keyword evidence="6" id="KW-0479">Metal-binding</keyword>
<dbReference type="InterPro" id="IPR043519">
    <property type="entry name" value="NT_sf"/>
</dbReference>
<name>A0ABQ1RIW6_9MICO</name>
<organism evidence="12 13">
    <name type="scientific">Microbacterium murale</name>
    <dbReference type="NCBI Taxonomy" id="1081040"/>
    <lineage>
        <taxon>Bacteria</taxon>
        <taxon>Bacillati</taxon>
        <taxon>Actinomycetota</taxon>
        <taxon>Actinomycetes</taxon>
        <taxon>Micrococcales</taxon>
        <taxon>Microbacteriaceae</taxon>
        <taxon>Microbacterium</taxon>
    </lineage>
</organism>
<evidence type="ECO:0000256" key="2">
    <source>
        <dbReference type="ARBA" id="ARBA00009981"/>
    </source>
</evidence>
<keyword evidence="4" id="KW-0808">Transferase</keyword>
<evidence type="ECO:0000256" key="3">
    <source>
        <dbReference type="ARBA" id="ARBA00022649"/>
    </source>
</evidence>
<comment type="similarity">
    <text evidence="10">Belongs to the MntA antitoxin family.</text>
</comment>
<dbReference type="SUPFAM" id="SSF81301">
    <property type="entry name" value="Nucleotidyltransferase"/>
    <property type="match status" value="1"/>
</dbReference>
<dbReference type="EMBL" id="BMCM01000001">
    <property type="protein sequence ID" value="GGD69712.1"/>
    <property type="molecule type" value="Genomic_DNA"/>
</dbReference>
<dbReference type="InterPro" id="IPR052038">
    <property type="entry name" value="Type-VII_TA_antitoxin"/>
</dbReference>
<evidence type="ECO:0000313" key="13">
    <source>
        <dbReference type="Proteomes" id="UP000629365"/>
    </source>
</evidence>
<evidence type="ECO:0000256" key="1">
    <source>
        <dbReference type="ARBA" id="ARBA00001946"/>
    </source>
</evidence>
<dbReference type="SUPFAM" id="SSF143120">
    <property type="entry name" value="YefM-like"/>
    <property type="match status" value="1"/>
</dbReference>
<dbReference type="Proteomes" id="UP000629365">
    <property type="component" value="Unassembled WGS sequence"/>
</dbReference>
<dbReference type="PANTHER" id="PTHR33571:SF12">
    <property type="entry name" value="BSL3053 PROTEIN"/>
    <property type="match status" value="1"/>
</dbReference>
<sequence length="151" mass="16227">MEVLSVADARAGLSRLIAGLRDNPAAAPVAIGSHRKPEVVLLSVDEYQRVSDREPAHVTVERLRQLGPLIERLAQAAHLRDVQVYGSVARGDQAADSDLDLLVTADDATLFDIAQFEMDIEMLVGVPVAAVSVASLDPKRDARILNEAVPL</sequence>
<dbReference type="Gene3D" id="3.40.1620.10">
    <property type="entry name" value="YefM-like domain"/>
    <property type="match status" value="1"/>
</dbReference>
<dbReference type="Pfam" id="PF01909">
    <property type="entry name" value="NTP_transf_2"/>
    <property type="match status" value="1"/>
</dbReference>
<evidence type="ECO:0000256" key="8">
    <source>
        <dbReference type="ARBA" id="ARBA00022840"/>
    </source>
</evidence>
<evidence type="ECO:0000256" key="5">
    <source>
        <dbReference type="ARBA" id="ARBA00022695"/>
    </source>
</evidence>
<evidence type="ECO:0000313" key="12">
    <source>
        <dbReference type="EMBL" id="GGD69712.1"/>
    </source>
</evidence>
<evidence type="ECO:0000256" key="10">
    <source>
        <dbReference type="ARBA" id="ARBA00038276"/>
    </source>
</evidence>
<evidence type="ECO:0000259" key="11">
    <source>
        <dbReference type="Pfam" id="PF01909"/>
    </source>
</evidence>
<evidence type="ECO:0000256" key="6">
    <source>
        <dbReference type="ARBA" id="ARBA00022723"/>
    </source>
</evidence>
<keyword evidence="3" id="KW-1277">Toxin-antitoxin system</keyword>
<protein>
    <recommendedName>
        <fullName evidence="11">Polymerase nucleotidyl transferase domain-containing protein</fullName>
    </recommendedName>
</protein>
<dbReference type="RefSeq" id="WP_188435523.1">
    <property type="nucleotide sequence ID" value="NZ_BMCM01000001.1"/>
</dbReference>
<dbReference type="Gene3D" id="3.30.460.10">
    <property type="entry name" value="Beta Polymerase, domain 2"/>
    <property type="match status" value="1"/>
</dbReference>
<comment type="caution">
    <text evidence="12">The sequence shown here is derived from an EMBL/GenBank/DDBJ whole genome shotgun (WGS) entry which is preliminary data.</text>
</comment>
<keyword evidence="7" id="KW-0547">Nucleotide-binding</keyword>
<keyword evidence="8" id="KW-0067">ATP-binding</keyword>
<dbReference type="PANTHER" id="PTHR33571">
    <property type="entry name" value="SSL8005 PROTEIN"/>
    <property type="match status" value="1"/>
</dbReference>
<reference evidence="13" key="1">
    <citation type="journal article" date="2019" name="Int. J. Syst. Evol. Microbiol.">
        <title>The Global Catalogue of Microorganisms (GCM) 10K type strain sequencing project: providing services to taxonomists for standard genome sequencing and annotation.</title>
        <authorList>
            <consortium name="The Broad Institute Genomics Platform"/>
            <consortium name="The Broad Institute Genome Sequencing Center for Infectious Disease"/>
            <person name="Wu L."/>
            <person name="Ma J."/>
        </authorList>
    </citation>
    <scope>NUCLEOTIDE SEQUENCE [LARGE SCALE GENOMIC DNA]</scope>
    <source>
        <strain evidence="13">CCM 7640</strain>
    </source>
</reference>
<dbReference type="CDD" id="cd05403">
    <property type="entry name" value="NT_KNTase_like"/>
    <property type="match status" value="1"/>
</dbReference>
<proteinExistence type="inferred from homology"/>
<keyword evidence="13" id="KW-1185">Reference proteome</keyword>
<feature type="domain" description="Polymerase nucleotidyl transferase" evidence="11">
    <location>
        <begin position="72"/>
        <end position="148"/>
    </location>
</feature>
<evidence type="ECO:0000256" key="4">
    <source>
        <dbReference type="ARBA" id="ARBA00022679"/>
    </source>
</evidence>
<keyword evidence="5" id="KW-0548">Nucleotidyltransferase</keyword>
<comment type="cofactor">
    <cofactor evidence="1">
        <name>Mg(2+)</name>
        <dbReference type="ChEBI" id="CHEBI:18420"/>
    </cofactor>
</comment>
<dbReference type="InterPro" id="IPR002934">
    <property type="entry name" value="Polymerase_NTP_transf_dom"/>
</dbReference>
<dbReference type="InterPro" id="IPR036165">
    <property type="entry name" value="YefM-like_sf"/>
</dbReference>
<evidence type="ECO:0000256" key="7">
    <source>
        <dbReference type="ARBA" id="ARBA00022741"/>
    </source>
</evidence>
<keyword evidence="9" id="KW-0460">Magnesium</keyword>
<comment type="similarity">
    <text evidence="2">Belongs to the phD/YefM antitoxin family.</text>
</comment>
<accession>A0ABQ1RIW6</accession>